<dbReference type="RefSeq" id="WP_092539255.1">
    <property type="nucleotide sequence ID" value="NZ_FNKQ01000006.1"/>
</dbReference>
<sequence>MAERPNDAGRTDGDESSGTLLGRRDALRLGAAAAAVATGAAATSSPVAAVLEQNDIEFDRRVNAVEDLGADPTGTVPIDAALGGAVDDGVLVEFPAGTYSVNIPIEMGERTGFVGVGETAADVRFRPTGAAGNQWLQFAETGDSVVGGFTVVGDTPGSIGGTVDGSVVVSNVAYDAVGAAQAGAEPHTLEIEWMGENVTYEFTVEGDTEPGDDLTEGRAATFGPSTEGYLTGGLHRFEYTGSLADLRLSTGARVTVDGVEVDAATVGDDADVEFFAAAEGGSATYDLVASRRAGTRGKTLDAGDDDAVTVTEGVEHLSIEGSALVDVARKY</sequence>
<gene>
    <name evidence="2" type="ORF">SAMN05216278_3780</name>
</gene>
<dbReference type="InterPro" id="IPR011050">
    <property type="entry name" value="Pectin_lyase_fold/virulence"/>
</dbReference>
<feature type="region of interest" description="Disordered" evidence="1">
    <location>
        <begin position="1"/>
        <end position="21"/>
    </location>
</feature>
<dbReference type="InterPro" id="IPR006311">
    <property type="entry name" value="TAT_signal"/>
</dbReference>
<dbReference type="EMBL" id="FNKQ01000006">
    <property type="protein sequence ID" value="SDR14584.1"/>
    <property type="molecule type" value="Genomic_DNA"/>
</dbReference>
<feature type="compositionally biased region" description="Basic and acidic residues" evidence="1">
    <location>
        <begin position="1"/>
        <end position="13"/>
    </location>
</feature>
<protein>
    <submittedName>
        <fullName evidence="2">Uncharacterized protein</fullName>
    </submittedName>
</protein>
<dbReference type="Proteomes" id="UP000199289">
    <property type="component" value="Unassembled WGS sequence"/>
</dbReference>
<evidence type="ECO:0000256" key="1">
    <source>
        <dbReference type="SAM" id="MobiDB-lite"/>
    </source>
</evidence>
<dbReference type="AlphaFoldDB" id="A0A1H1GMY0"/>
<accession>A0A1H1GMY0</accession>
<evidence type="ECO:0000313" key="3">
    <source>
        <dbReference type="Proteomes" id="UP000199289"/>
    </source>
</evidence>
<organism evidence="2 3">
    <name type="scientific">Halopelagius longus</name>
    <dbReference type="NCBI Taxonomy" id="1236180"/>
    <lineage>
        <taxon>Archaea</taxon>
        <taxon>Methanobacteriati</taxon>
        <taxon>Methanobacteriota</taxon>
        <taxon>Stenosarchaea group</taxon>
        <taxon>Halobacteria</taxon>
        <taxon>Halobacteriales</taxon>
        <taxon>Haloferacaceae</taxon>
    </lineage>
</organism>
<proteinExistence type="predicted"/>
<dbReference type="SUPFAM" id="SSF51126">
    <property type="entry name" value="Pectin lyase-like"/>
    <property type="match status" value="1"/>
</dbReference>
<evidence type="ECO:0000313" key="2">
    <source>
        <dbReference type="EMBL" id="SDR14584.1"/>
    </source>
</evidence>
<dbReference type="PROSITE" id="PS51318">
    <property type="entry name" value="TAT"/>
    <property type="match status" value="1"/>
</dbReference>
<dbReference type="OrthoDB" id="202667at2157"/>
<name>A0A1H1GMY0_9EURY</name>
<reference evidence="3" key="1">
    <citation type="submission" date="2016-10" db="EMBL/GenBank/DDBJ databases">
        <authorList>
            <person name="Varghese N."/>
            <person name="Submissions S."/>
        </authorList>
    </citation>
    <scope>NUCLEOTIDE SEQUENCE [LARGE SCALE GENOMIC DNA]</scope>
    <source>
        <strain evidence="3">CGMCC 1.12397</strain>
    </source>
</reference>